<feature type="compositionally biased region" description="Basic and acidic residues" evidence="1">
    <location>
        <begin position="1"/>
        <end position="16"/>
    </location>
</feature>
<dbReference type="AlphaFoldDB" id="A0A3S5BNH0"/>
<organism evidence="2 3">
    <name type="scientific">Protopolystoma xenopodis</name>
    <dbReference type="NCBI Taxonomy" id="117903"/>
    <lineage>
        <taxon>Eukaryota</taxon>
        <taxon>Metazoa</taxon>
        <taxon>Spiralia</taxon>
        <taxon>Lophotrochozoa</taxon>
        <taxon>Platyhelminthes</taxon>
        <taxon>Monogenea</taxon>
        <taxon>Polyopisthocotylea</taxon>
        <taxon>Polystomatidea</taxon>
        <taxon>Polystomatidae</taxon>
        <taxon>Protopolystoma</taxon>
    </lineage>
</organism>
<dbReference type="Proteomes" id="UP000784294">
    <property type="component" value="Unassembled WGS sequence"/>
</dbReference>
<evidence type="ECO:0000313" key="3">
    <source>
        <dbReference type="Proteomes" id="UP000784294"/>
    </source>
</evidence>
<keyword evidence="3" id="KW-1185">Reference proteome</keyword>
<feature type="region of interest" description="Disordered" evidence="1">
    <location>
        <begin position="53"/>
        <end position="77"/>
    </location>
</feature>
<accession>A0A3S5BNH0</accession>
<evidence type="ECO:0000256" key="1">
    <source>
        <dbReference type="SAM" id="MobiDB-lite"/>
    </source>
</evidence>
<name>A0A3S5BNH0_9PLAT</name>
<protein>
    <submittedName>
        <fullName evidence="2">Uncharacterized protein</fullName>
    </submittedName>
</protein>
<sequence length="77" mass="8597">MSTKPETRYPQKESHQRSQAGTESLGRARLVAGLDTVESEPSIMDLERIFRQEQENSIEHNPQPSGEFSVGVRDALG</sequence>
<reference evidence="2" key="1">
    <citation type="submission" date="2018-11" db="EMBL/GenBank/DDBJ databases">
        <authorList>
            <consortium name="Pathogen Informatics"/>
        </authorList>
    </citation>
    <scope>NUCLEOTIDE SEQUENCE</scope>
</reference>
<feature type="region of interest" description="Disordered" evidence="1">
    <location>
        <begin position="1"/>
        <end position="27"/>
    </location>
</feature>
<proteinExistence type="predicted"/>
<evidence type="ECO:0000313" key="2">
    <source>
        <dbReference type="EMBL" id="VEL10701.1"/>
    </source>
</evidence>
<comment type="caution">
    <text evidence="2">The sequence shown here is derived from an EMBL/GenBank/DDBJ whole genome shotgun (WGS) entry which is preliminary data.</text>
</comment>
<gene>
    <name evidence="2" type="ORF">PXEA_LOCUS4141</name>
</gene>
<dbReference type="EMBL" id="CAAALY010009727">
    <property type="protein sequence ID" value="VEL10701.1"/>
    <property type="molecule type" value="Genomic_DNA"/>
</dbReference>